<dbReference type="Pfam" id="PF01106">
    <property type="entry name" value="NifU"/>
    <property type="match status" value="1"/>
</dbReference>
<dbReference type="Gene3D" id="3.30.300.130">
    <property type="entry name" value="Fe-S cluster assembly (FSCA)"/>
    <property type="match status" value="1"/>
</dbReference>
<dbReference type="AlphaFoldDB" id="A0AAV7ZYJ5"/>
<evidence type="ECO:0000313" key="3">
    <source>
        <dbReference type="EMBL" id="KAJ3446638.1"/>
    </source>
</evidence>
<dbReference type="SUPFAM" id="SSF117916">
    <property type="entry name" value="Fe-S cluster assembly (FSCA) domain-like"/>
    <property type="match status" value="1"/>
</dbReference>
<dbReference type="GO" id="GO:0016226">
    <property type="term" value="P:iron-sulfur cluster assembly"/>
    <property type="evidence" value="ECO:0007669"/>
    <property type="project" value="InterPro"/>
</dbReference>
<dbReference type="InterPro" id="IPR034904">
    <property type="entry name" value="FSCA_dom_sf"/>
</dbReference>
<comment type="similarity">
    <text evidence="1">Belongs to the NifU family.</text>
</comment>
<dbReference type="GO" id="GO:0051536">
    <property type="term" value="F:iron-sulfur cluster binding"/>
    <property type="evidence" value="ECO:0007669"/>
    <property type="project" value="InterPro"/>
</dbReference>
<reference evidence="3" key="1">
    <citation type="submission" date="2022-08" db="EMBL/GenBank/DDBJ databases">
        <title>Novel sulphate-reducing endosymbionts in the free-living metamonad Anaeramoeba.</title>
        <authorList>
            <person name="Jerlstrom-Hultqvist J."/>
            <person name="Cepicka I."/>
            <person name="Gallot-Lavallee L."/>
            <person name="Salas-Leiva D."/>
            <person name="Curtis B.A."/>
            <person name="Zahonova K."/>
            <person name="Pipaliya S."/>
            <person name="Dacks J."/>
            <person name="Roger A.J."/>
        </authorList>
    </citation>
    <scope>NUCLEOTIDE SEQUENCE</scope>
    <source>
        <strain evidence="3">Busselton2</strain>
    </source>
</reference>
<dbReference type="PANTHER" id="PTHR11178">
    <property type="entry name" value="IRON-SULFUR CLUSTER SCAFFOLD PROTEIN NFU-RELATED"/>
    <property type="match status" value="1"/>
</dbReference>
<evidence type="ECO:0000259" key="2">
    <source>
        <dbReference type="Pfam" id="PF01106"/>
    </source>
</evidence>
<protein>
    <submittedName>
        <fullName evidence="3">Nfu1 iron-sulfur cluster scaffold</fullName>
    </submittedName>
</protein>
<feature type="domain" description="NIF system FeS cluster assembly NifU C-terminal" evidence="2">
    <location>
        <begin position="74"/>
        <end position="142"/>
    </location>
</feature>
<dbReference type="GO" id="GO:0005506">
    <property type="term" value="F:iron ion binding"/>
    <property type="evidence" value="ECO:0007669"/>
    <property type="project" value="InterPro"/>
</dbReference>
<organism evidence="3 4">
    <name type="scientific">Anaeramoeba flamelloides</name>
    <dbReference type="NCBI Taxonomy" id="1746091"/>
    <lineage>
        <taxon>Eukaryota</taxon>
        <taxon>Metamonada</taxon>
        <taxon>Anaeramoebidae</taxon>
        <taxon>Anaeramoeba</taxon>
    </lineage>
</organism>
<comment type="caution">
    <text evidence="3">The sequence shown here is derived from an EMBL/GenBank/DDBJ whole genome shotgun (WGS) entry which is preliminary data.</text>
</comment>
<dbReference type="InterPro" id="IPR001075">
    <property type="entry name" value="NIF_FeS_clus_asmbl_NifU_C"/>
</dbReference>
<gene>
    <name evidence="3" type="ORF">M0812_07960</name>
</gene>
<dbReference type="Proteomes" id="UP001146793">
    <property type="component" value="Unassembled WGS sequence"/>
</dbReference>
<evidence type="ECO:0000256" key="1">
    <source>
        <dbReference type="ARBA" id="ARBA00006420"/>
    </source>
</evidence>
<name>A0AAV7ZYJ5_9EUKA</name>
<sequence>MSLVPLNNLRLVNSQAISFFSVGTRNRLRTFSSYQKSKKQTNKVEDAVFDQTHKTTDNKTTKPTKEESDLVEKIKGLLQNKIAPLLKSHGGGIEYSNFVHSTGILYVRLTNACSGCPMQTMTLKNGVQHILITLEPKIKSVELAD</sequence>
<accession>A0AAV7ZYJ5</accession>
<dbReference type="EMBL" id="JANTQA010000019">
    <property type="protein sequence ID" value="KAJ3446638.1"/>
    <property type="molecule type" value="Genomic_DNA"/>
</dbReference>
<proteinExistence type="inferred from homology"/>
<evidence type="ECO:0000313" key="4">
    <source>
        <dbReference type="Proteomes" id="UP001146793"/>
    </source>
</evidence>